<name>A0A4T0WY70_9ASCO</name>
<evidence type="ECO:0000313" key="2">
    <source>
        <dbReference type="EMBL" id="TID19862.1"/>
    </source>
</evidence>
<evidence type="ECO:0000313" key="3">
    <source>
        <dbReference type="Proteomes" id="UP000307173"/>
    </source>
</evidence>
<proteinExistence type="predicted"/>
<organism evidence="2 3">
    <name type="scientific">Pichia inconspicua</name>
    <dbReference type="NCBI Taxonomy" id="52247"/>
    <lineage>
        <taxon>Eukaryota</taxon>
        <taxon>Fungi</taxon>
        <taxon>Dikarya</taxon>
        <taxon>Ascomycota</taxon>
        <taxon>Saccharomycotina</taxon>
        <taxon>Pichiomycetes</taxon>
        <taxon>Pichiales</taxon>
        <taxon>Pichiaceae</taxon>
        <taxon>Pichia</taxon>
    </lineage>
</organism>
<comment type="caution">
    <text evidence="2">The sequence shown here is derived from an EMBL/GenBank/DDBJ whole genome shotgun (WGS) entry which is preliminary data.</text>
</comment>
<feature type="compositionally biased region" description="Polar residues" evidence="1">
    <location>
        <begin position="32"/>
        <end position="41"/>
    </location>
</feature>
<feature type="compositionally biased region" description="Gly residues" evidence="1">
    <location>
        <begin position="96"/>
        <end position="126"/>
    </location>
</feature>
<accession>A0A4T0WY70</accession>
<keyword evidence="3" id="KW-1185">Reference proteome</keyword>
<protein>
    <submittedName>
        <fullName evidence="2">Uncharacterized protein</fullName>
    </submittedName>
</protein>
<reference evidence="2 3" key="1">
    <citation type="journal article" date="2019" name="Front. Genet.">
        <title>Whole-Genome Sequencing of the Opportunistic Yeast Pathogen Candida inconspicua Uncovers Its Hybrid Origin.</title>
        <authorList>
            <person name="Mixao V."/>
            <person name="Hansen A.P."/>
            <person name="Saus E."/>
            <person name="Boekhout T."/>
            <person name="Lass-Florl C."/>
            <person name="Gabaldon T."/>
        </authorList>
    </citation>
    <scope>NUCLEOTIDE SEQUENCE [LARGE SCALE GENOMIC DNA]</scope>
    <source>
        <strain evidence="2 3">CBS 180</strain>
    </source>
</reference>
<sequence>MGLIDNMKNKISETMEGHDDSGVDSREHPRGASNTSGSKYGSEQDYEVPRTDRSGDRSGIGSNYNERSDDTYGVGFDSSSNKNQWGGSGEYDDELGGVGSGSGSGTGNVGFGGNDAAGRRGQGGYTRSGQDRRY</sequence>
<feature type="region of interest" description="Disordered" evidence="1">
    <location>
        <begin position="1"/>
        <end position="134"/>
    </location>
</feature>
<feature type="compositionally biased region" description="Basic and acidic residues" evidence="1">
    <location>
        <begin position="47"/>
        <end position="56"/>
    </location>
</feature>
<dbReference type="AlphaFoldDB" id="A0A4T0WY70"/>
<feature type="compositionally biased region" description="Basic and acidic residues" evidence="1">
    <location>
        <begin position="7"/>
        <end position="30"/>
    </location>
</feature>
<dbReference type="EMBL" id="SELW01000586">
    <property type="protein sequence ID" value="TID19862.1"/>
    <property type="molecule type" value="Genomic_DNA"/>
</dbReference>
<evidence type="ECO:0000256" key="1">
    <source>
        <dbReference type="SAM" id="MobiDB-lite"/>
    </source>
</evidence>
<dbReference type="Proteomes" id="UP000307173">
    <property type="component" value="Unassembled WGS sequence"/>
</dbReference>
<gene>
    <name evidence="2" type="ORF">CANINC_003657</name>
</gene>